<evidence type="ECO:0000313" key="1">
    <source>
        <dbReference type="EMBL" id="KAJ8132419.1"/>
    </source>
</evidence>
<reference evidence="1" key="1">
    <citation type="submission" date="2022-12" db="EMBL/GenBank/DDBJ databases">
        <title>Genome Sequence of Lasiodiplodia mahajangana.</title>
        <authorList>
            <person name="Buettner E."/>
        </authorList>
    </citation>
    <scope>NUCLEOTIDE SEQUENCE</scope>
    <source>
        <strain evidence="1">VT137</strain>
    </source>
</reference>
<name>A0ACC2JYB0_9PEZI</name>
<dbReference type="Proteomes" id="UP001153332">
    <property type="component" value="Unassembled WGS sequence"/>
</dbReference>
<comment type="caution">
    <text evidence="1">The sequence shown here is derived from an EMBL/GenBank/DDBJ whole genome shotgun (WGS) entry which is preliminary data.</text>
</comment>
<proteinExistence type="predicted"/>
<gene>
    <name evidence="1" type="ORF">O1611_g1203</name>
</gene>
<protein>
    <submittedName>
        <fullName evidence="1">Uncharacterized protein</fullName>
    </submittedName>
</protein>
<evidence type="ECO:0000313" key="2">
    <source>
        <dbReference type="Proteomes" id="UP001153332"/>
    </source>
</evidence>
<sequence>MHVPYPEHPHRPPSGFRIRDAELSDVESIVSIWYASFNASNKFFDYVTPNDTATRKWLQDLFTMGIMAGPGTIRTFVVEDLSRENKLVAFSRWIVPQADGNQDIPMPPVPPQWDPEITDVLWGGMARSRARVMGQNPHWMAEFIAIENAYHHVGLAFALFDWGIHQAEVSGLEIYGDATVRGLPVWKRYGAEERGLVIRIPARPGYFDKYEVVPMVLTPKTKATRDRAKL</sequence>
<dbReference type="EMBL" id="JAPUUL010000131">
    <property type="protein sequence ID" value="KAJ8132419.1"/>
    <property type="molecule type" value="Genomic_DNA"/>
</dbReference>
<accession>A0ACC2JYB0</accession>
<organism evidence="1 2">
    <name type="scientific">Lasiodiplodia mahajangana</name>
    <dbReference type="NCBI Taxonomy" id="1108764"/>
    <lineage>
        <taxon>Eukaryota</taxon>
        <taxon>Fungi</taxon>
        <taxon>Dikarya</taxon>
        <taxon>Ascomycota</taxon>
        <taxon>Pezizomycotina</taxon>
        <taxon>Dothideomycetes</taxon>
        <taxon>Dothideomycetes incertae sedis</taxon>
        <taxon>Botryosphaeriales</taxon>
        <taxon>Botryosphaeriaceae</taxon>
        <taxon>Lasiodiplodia</taxon>
    </lineage>
</organism>
<keyword evidence="2" id="KW-1185">Reference proteome</keyword>